<dbReference type="EMBL" id="UOFF01000023">
    <property type="protein sequence ID" value="VAW53332.1"/>
    <property type="molecule type" value="Genomic_DNA"/>
</dbReference>
<dbReference type="SUPFAM" id="SSF51735">
    <property type="entry name" value="NAD(P)-binding Rossmann-fold domains"/>
    <property type="match status" value="1"/>
</dbReference>
<organism evidence="3">
    <name type="scientific">hydrothermal vent metagenome</name>
    <dbReference type="NCBI Taxonomy" id="652676"/>
    <lineage>
        <taxon>unclassified sequences</taxon>
        <taxon>metagenomes</taxon>
        <taxon>ecological metagenomes</taxon>
    </lineage>
</organism>
<evidence type="ECO:0000313" key="3">
    <source>
        <dbReference type="EMBL" id="VAW53332.1"/>
    </source>
</evidence>
<dbReference type="Pfam" id="PF00106">
    <property type="entry name" value="adh_short"/>
    <property type="match status" value="1"/>
</dbReference>
<dbReference type="PANTHER" id="PTHR44169:SF6">
    <property type="entry name" value="NADPH-DEPENDENT 1-ACYLDIHYDROXYACETONE PHOSPHATE REDUCTASE"/>
    <property type="match status" value="1"/>
</dbReference>
<dbReference type="PROSITE" id="PS00061">
    <property type="entry name" value="ADH_SHORT"/>
    <property type="match status" value="1"/>
</dbReference>
<protein>
    <recommendedName>
        <fullName evidence="4">SDR family NAD(P)-dependent oxidoreductase</fullName>
    </recommendedName>
</protein>
<accession>A0A3B0WQJ2</accession>
<gene>
    <name evidence="3" type="ORF">MNBD_GAMMA07-1112</name>
</gene>
<keyword evidence="2" id="KW-0560">Oxidoreductase</keyword>
<dbReference type="PRINTS" id="PR00081">
    <property type="entry name" value="GDHRDH"/>
</dbReference>
<dbReference type="Gene3D" id="3.40.50.720">
    <property type="entry name" value="NAD(P)-binding Rossmann-like Domain"/>
    <property type="match status" value="1"/>
</dbReference>
<evidence type="ECO:0008006" key="4">
    <source>
        <dbReference type="Google" id="ProtNLM"/>
    </source>
</evidence>
<reference evidence="3" key="1">
    <citation type="submission" date="2018-06" db="EMBL/GenBank/DDBJ databases">
        <authorList>
            <person name="Zhirakovskaya E."/>
        </authorList>
    </citation>
    <scope>NUCLEOTIDE SEQUENCE</scope>
</reference>
<dbReference type="GO" id="GO:0016491">
    <property type="term" value="F:oxidoreductase activity"/>
    <property type="evidence" value="ECO:0007669"/>
    <property type="project" value="UniProtKB-KW"/>
</dbReference>
<name>A0A3B0WQJ2_9ZZZZ</name>
<dbReference type="PRINTS" id="PR00080">
    <property type="entry name" value="SDRFAMILY"/>
</dbReference>
<evidence type="ECO:0000256" key="1">
    <source>
        <dbReference type="ARBA" id="ARBA00006484"/>
    </source>
</evidence>
<sequence length="231" mass="25281">ANRGIGEAYVLELLNAGAKKIMAAARDVDNLKSLVANNPDVIEPILLDVTNKHHIDALAEKLTELDILINNAGIINACDFTSENTLEIARLEMETNYFAPMQVTLAMLPLLKQSKQAVVINVSSIAGISSFPVIAPYSATKAAIHSYTQGLRANLSNENIAVIGVYPGPIDTRMADGWEMEKAAPLQVAQKTFDALLKGENDVFPDDFSKQMYATFLEHPYQLEKIFAEMT</sequence>
<comment type="similarity">
    <text evidence="1">Belongs to the short-chain dehydrogenases/reductases (SDR) family.</text>
</comment>
<evidence type="ECO:0000256" key="2">
    <source>
        <dbReference type="ARBA" id="ARBA00023002"/>
    </source>
</evidence>
<dbReference type="InterPro" id="IPR036291">
    <property type="entry name" value="NAD(P)-bd_dom_sf"/>
</dbReference>
<proteinExistence type="inferred from homology"/>
<dbReference type="AlphaFoldDB" id="A0A3B0WQJ2"/>
<dbReference type="InterPro" id="IPR002347">
    <property type="entry name" value="SDR_fam"/>
</dbReference>
<dbReference type="InterPro" id="IPR020904">
    <property type="entry name" value="Sc_DH/Rdtase_CS"/>
</dbReference>
<feature type="non-terminal residue" evidence="3">
    <location>
        <position position="1"/>
    </location>
</feature>
<dbReference type="PANTHER" id="PTHR44169">
    <property type="entry name" value="NADPH-DEPENDENT 1-ACYLDIHYDROXYACETONE PHOSPHATE REDUCTASE"/>
    <property type="match status" value="1"/>
</dbReference>